<dbReference type="PROSITE" id="PS51186">
    <property type="entry name" value="GNAT"/>
    <property type="match status" value="1"/>
</dbReference>
<dbReference type="AlphaFoldDB" id="A0A1C4DEF2"/>
<evidence type="ECO:0000313" key="4">
    <source>
        <dbReference type="EMBL" id="SCC29600.1"/>
    </source>
</evidence>
<sequence>MNWRSHVKENTMNLLIRELEVDDLDNLPEIDDSFIVNSRLIFSLSKVNKQIEYIVEDVPSYEKSYLQDQYDDELAYTEYINKPEQVIYIAILHDQIIGVMVLKKNWNHYAYIEDIKVDKKYRSLGVGRRLIEQATQWAKESNMPGIMLETQNNNVVACRFYEKCGFVIGGLDFLVYKGIHEESDEVAMYWYLHFK</sequence>
<organism evidence="4 5">
    <name type="scientific">Bacillus thuringiensis</name>
    <dbReference type="NCBI Taxonomy" id="1428"/>
    <lineage>
        <taxon>Bacteria</taxon>
        <taxon>Bacillati</taxon>
        <taxon>Bacillota</taxon>
        <taxon>Bacilli</taxon>
        <taxon>Bacillales</taxon>
        <taxon>Bacillaceae</taxon>
        <taxon>Bacillus</taxon>
        <taxon>Bacillus cereus group</taxon>
    </lineage>
</organism>
<evidence type="ECO:0000313" key="5">
    <source>
        <dbReference type="Proteomes" id="UP000195991"/>
    </source>
</evidence>
<dbReference type="InterPro" id="IPR008125">
    <property type="entry name" value="Streptothricin_AcTrfase"/>
</dbReference>
<protein>
    <recommendedName>
        <fullName evidence="3">N-acetyltransferase domain-containing protein</fullName>
    </recommendedName>
</protein>
<dbReference type="InterPro" id="IPR000182">
    <property type="entry name" value="GNAT_dom"/>
</dbReference>
<dbReference type="InterPro" id="IPR016181">
    <property type="entry name" value="Acyl_CoA_acyltransferase"/>
</dbReference>
<gene>
    <name evidence="4" type="ORF">BTT61001_02357</name>
</gene>
<reference evidence="4 5" key="1">
    <citation type="submission" date="2016-08" db="EMBL/GenBank/DDBJ databases">
        <authorList>
            <person name="Seilhamer J.J."/>
        </authorList>
    </citation>
    <scope>NUCLEOTIDE SEQUENCE [LARGE SCALE GENOMIC DNA]</scope>
    <source>
        <strain evidence="4 5">IEBC_T61001</strain>
    </source>
</reference>
<dbReference type="EMBL" id="FMBI01000028">
    <property type="protein sequence ID" value="SCC29600.1"/>
    <property type="molecule type" value="Genomic_DNA"/>
</dbReference>
<dbReference type="PANTHER" id="PTHR43420">
    <property type="entry name" value="ACETYLTRANSFERASE"/>
    <property type="match status" value="1"/>
</dbReference>
<name>A0A1C4DEF2_BACTU</name>
<evidence type="ECO:0000256" key="2">
    <source>
        <dbReference type="ARBA" id="ARBA00023315"/>
    </source>
</evidence>
<feature type="domain" description="N-acetyltransferase" evidence="3">
    <location>
        <begin position="49"/>
        <end position="193"/>
    </location>
</feature>
<evidence type="ECO:0000259" key="3">
    <source>
        <dbReference type="PROSITE" id="PS51186"/>
    </source>
</evidence>
<dbReference type="InterPro" id="IPR050680">
    <property type="entry name" value="YpeA/RimI_acetyltransf"/>
</dbReference>
<dbReference type="Proteomes" id="UP000195991">
    <property type="component" value="Unassembled WGS sequence"/>
</dbReference>
<evidence type="ECO:0000256" key="1">
    <source>
        <dbReference type="ARBA" id="ARBA00022679"/>
    </source>
</evidence>
<accession>A0A1C4DEF2</accession>
<dbReference type="Pfam" id="PF00583">
    <property type="entry name" value="Acetyltransf_1"/>
    <property type="match status" value="1"/>
</dbReference>
<dbReference type="PRINTS" id="PR01754">
    <property type="entry name" value="SACTRNSFRASE"/>
</dbReference>
<keyword evidence="1" id="KW-0808">Transferase</keyword>
<dbReference type="SUPFAM" id="SSF55729">
    <property type="entry name" value="Acyl-CoA N-acyltransferases (Nat)"/>
    <property type="match status" value="1"/>
</dbReference>
<proteinExistence type="predicted"/>
<dbReference type="CDD" id="cd04301">
    <property type="entry name" value="NAT_SF"/>
    <property type="match status" value="1"/>
</dbReference>
<dbReference type="GO" id="GO:0016747">
    <property type="term" value="F:acyltransferase activity, transferring groups other than amino-acyl groups"/>
    <property type="evidence" value="ECO:0007669"/>
    <property type="project" value="InterPro"/>
</dbReference>
<keyword evidence="2" id="KW-0012">Acyltransferase</keyword>
<dbReference type="Gene3D" id="3.40.630.30">
    <property type="match status" value="1"/>
</dbReference>